<evidence type="ECO:0000256" key="2">
    <source>
        <dbReference type="ARBA" id="ARBA00007251"/>
    </source>
</evidence>
<feature type="compositionally biased region" description="Basic residues" evidence="10">
    <location>
        <begin position="8"/>
        <end position="20"/>
    </location>
</feature>
<keyword evidence="4" id="KW-0396">Initiation factor</keyword>
<comment type="caution">
    <text evidence="11">The sequence shown here is derived from an EMBL/GenBank/DDBJ whole genome shotgun (WGS) entry which is preliminary data.</text>
</comment>
<sequence length="840" mass="91450">MTSPEGPKRKKNRKRSKKRTPLIGTCTSSNPGEIIGEPPQRPTLVSSEVEALQVESPKSAELGNCLRQSKVTSPRKGPSQKPLCNTGSQKTEPLLSGLHVTQPKHTEIASGDPSKTALKVASSNGPVSTLFTLNVEQTQQRASKIKSSKTANTESMKITQSKIRTSESETQPQVLLEGKTKLKQVNKKSPQKTSSSSELNVAQGCKLPFIPVSELLVADTHSSSIPAVNVENTHSKPNVKEKNTSSVTEETHMPNLPPMQFELNTVIMSEAKNKLDHLCNLLDSIVIEHSGKEGYSTNTVIPVLVDQTAKGTSEVAVIPSKFESLPGTVSECQGEKTKEDIEHERKARKEAKAMKKKGGDKSKSENDKQENFNCIKVEKKKAVQQGKPLVVSAVTEEKLPRGKQEPSGSSVPSQGTSQESTTAKSKADLKRERREKQEAQRQAKMIAKAKEVEKQTKGQEQVHLSNDKAKPAPKKKKSAGEGAKRSRDRRIPLLGHLPLHFSQLPIYPVNCDDIHPAVRTLGLKMRDRIVDGSTARVVSTLAALKRFINDYRTPESCDLSRDLAEKLLPNVAFLNACRPHAIAMDNAIRFLKHKVNSIEASMPEAQAKDELRTAIDDYLQENINLASSTIASHAASLIDDGDVILTFGYSAVLIEVVEAVCKGGSNISVVVVDSPHPSSGVSMVKKLSSMSVTTYYRLITDVTHIMHKVTKVVVEAEAVMMNGAIQGICGTAGLALAAATHDTPFIVLCHTYKFCNNDLTDSLVINELGDADSIVSCPSREYFGLLDNWRETQNLNVVSLVYDVTPACLVTALVTEQSVLPTSAVPVIIRRNYADILGQD</sequence>
<feature type="region of interest" description="Disordered" evidence="10">
    <location>
        <begin position="142"/>
        <end position="176"/>
    </location>
</feature>
<organism evidence="11 12">
    <name type="scientific">Cherax quadricarinatus</name>
    <name type="common">Australian red claw crayfish</name>
    <dbReference type="NCBI Taxonomy" id="27406"/>
    <lineage>
        <taxon>Eukaryota</taxon>
        <taxon>Metazoa</taxon>
        <taxon>Ecdysozoa</taxon>
        <taxon>Arthropoda</taxon>
        <taxon>Crustacea</taxon>
        <taxon>Multicrustacea</taxon>
        <taxon>Malacostraca</taxon>
        <taxon>Eumalacostraca</taxon>
        <taxon>Eucarida</taxon>
        <taxon>Decapoda</taxon>
        <taxon>Pleocyemata</taxon>
        <taxon>Astacidea</taxon>
        <taxon>Parastacoidea</taxon>
        <taxon>Parastacidae</taxon>
        <taxon>Cherax</taxon>
    </lineage>
</organism>
<dbReference type="SUPFAM" id="SSF100950">
    <property type="entry name" value="NagB/RpiA/CoA transferase-like"/>
    <property type="match status" value="1"/>
</dbReference>
<dbReference type="InterPro" id="IPR000649">
    <property type="entry name" value="IF-2B-related"/>
</dbReference>
<dbReference type="GO" id="GO:0005829">
    <property type="term" value="C:cytosol"/>
    <property type="evidence" value="ECO:0007669"/>
    <property type="project" value="UniProtKB-SubCell"/>
</dbReference>
<evidence type="ECO:0000313" key="12">
    <source>
        <dbReference type="Proteomes" id="UP001445076"/>
    </source>
</evidence>
<evidence type="ECO:0000256" key="6">
    <source>
        <dbReference type="ARBA" id="ARBA00044147"/>
    </source>
</evidence>
<feature type="region of interest" description="Disordered" evidence="10">
    <location>
        <begin position="328"/>
        <end position="368"/>
    </location>
</feature>
<dbReference type="Gene3D" id="3.40.50.10470">
    <property type="entry name" value="Translation initiation factor eif-2b, domain 2"/>
    <property type="match status" value="1"/>
</dbReference>
<evidence type="ECO:0000256" key="5">
    <source>
        <dbReference type="ARBA" id="ARBA00022917"/>
    </source>
</evidence>
<dbReference type="InterPro" id="IPR042529">
    <property type="entry name" value="IF_2B-like_C"/>
</dbReference>
<dbReference type="InterPro" id="IPR027363">
    <property type="entry name" value="M1Pi_N"/>
</dbReference>
<evidence type="ECO:0000256" key="1">
    <source>
        <dbReference type="ARBA" id="ARBA00004514"/>
    </source>
</evidence>
<feature type="compositionally biased region" description="Basic and acidic residues" evidence="10">
    <location>
        <begin position="395"/>
        <end position="404"/>
    </location>
</feature>
<comment type="subcellular location">
    <subcellularLocation>
        <location evidence="1">Cytoplasm</location>
        <location evidence="1">Cytosol</location>
    </subcellularLocation>
</comment>
<keyword evidence="5" id="KW-0648">Protein biosynthesis</keyword>
<protein>
    <recommendedName>
        <fullName evidence="6">Translation initiation factor eIF2B subunit delta</fullName>
    </recommendedName>
    <alternativeName>
        <fullName evidence="7">eIF2B GDP-GTP exchange factor subunit delta</fullName>
    </alternativeName>
</protein>
<evidence type="ECO:0000256" key="4">
    <source>
        <dbReference type="ARBA" id="ARBA00022540"/>
    </source>
</evidence>
<proteinExistence type="inferred from homology"/>
<gene>
    <name evidence="11" type="ORF">OTU49_001513</name>
</gene>
<evidence type="ECO:0000256" key="7">
    <source>
        <dbReference type="ARBA" id="ARBA00044356"/>
    </source>
</evidence>
<feature type="region of interest" description="Disordered" evidence="10">
    <location>
        <begin position="231"/>
        <end position="257"/>
    </location>
</feature>
<comment type="similarity">
    <text evidence="2 9">Belongs to the eIF-2B alpha/beta/delta subunits family.</text>
</comment>
<feature type="region of interest" description="Disordered" evidence="10">
    <location>
        <begin position="1"/>
        <end position="91"/>
    </location>
</feature>
<comment type="subunit">
    <text evidence="8">Component of the translation initiation factor 2B (eIF2B) complex which is a heterodecamer of two sets of five different subunits: alpha, beta, gamma, delta and epsilon. Subunits alpha, beta and delta comprise a regulatory subcomplex and subunits epsilon and gamma comprise a catalytic subcomplex. Within the complex, the hexameric regulatory complex resides at the center, with the two heterodimeric catalytic subcomplexes bound on opposite sides.</text>
</comment>
<evidence type="ECO:0000256" key="3">
    <source>
        <dbReference type="ARBA" id="ARBA00022490"/>
    </source>
</evidence>
<dbReference type="PANTHER" id="PTHR10233">
    <property type="entry name" value="TRANSLATION INITIATION FACTOR EIF-2B"/>
    <property type="match status" value="1"/>
</dbReference>
<dbReference type="PANTHER" id="PTHR10233:SF14">
    <property type="entry name" value="TRANSLATION INITIATION FACTOR EIF-2B SUBUNIT DELTA"/>
    <property type="match status" value="1"/>
</dbReference>
<reference evidence="11 12" key="1">
    <citation type="journal article" date="2024" name="BMC Genomics">
        <title>Genome assembly of redclaw crayfish (Cherax quadricarinatus) provides insights into its immune adaptation and hypoxia tolerance.</title>
        <authorList>
            <person name="Liu Z."/>
            <person name="Zheng J."/>
            <person name="Li H."/>
            <person name="Fang K."/>
            <person name="Wang S."/>
            <person name="He J."/>
            <person name="Zhou D."/>
            <person name="Weng S."/>
            <person name="Chi M."/>
            <person name="Gu Z."/>
            <person name="He J."/>
            <person name="Li F."/>
            <person name="Wang M."/>
        </authorList>
    </citation>
    <scope>NUCLEOTIDE SEQUENCE [LARGE SCALE GENOMIC DNA]</scope>
    <source>
        <strain evidence="11">ZL_2023a</strain>
    </source>
</reference>
<accession>A0AAW0XTW0</accession>
<feature type="region of interest" description="Disordered" evidence="10">
    <location>
        <begin position="392"/>
        <end position="489"/>
    </location>
</feature>
<evidence type="ECO:0000256" key="8">
    <source>
        <dbReference type="ARBA" id="ARBA00046432"/>
    </source>
</evidence>
<feature type="compositionally biased region" description="Basic and acidic residues" evidence="10">
    <location>
        <begin position="448"/>
        <end position="457"/>
    </location>
</feature>
<dbReference type="InterPro" id="IPR037171">
    <property type="entry name" value="NagB/RpiA_transferase-like"/>
</dbReference>
<keyword evidence="12" id="KW-1185">Reference proteome</keyword>
<feature type="compositionally biased region" description="Basic and acidic residues" evidence="10">
    <location>
        <begin position="478"/>
        <end position="489"/>
    </location>
</feature>
<evidence type="ECO:0000313" key="11">
    <source>
        <dbReference type="EMBL" id="KAK8743080.1"/>
    </source>
</evidence>
<evidence type="ECO:0000256" key="9">
    <source>
        <dbReference type="RuleBase" id="RU003814"/>
    </source>
</evidence>
<dbReference type="AlphaFoldDB" id="A0AAW0XTW0"/>
<keyword evidence="3" id="KW-0963">Cytoplasm</keyword>
<feature type="compositionally biased region" description="Polar residues" evidence="10">
    <location>
        <begin position="82"/>
        <end position="91"/>
    </location>
</feature>
<dbReference type="Pfam" id="PF01008">
    <property type="entry name" value="IF-2B"/>
    <property type="match status" value="1"/>
</dbReference>
<feature type="compositionally biased region" description="Basic and acidic residues" evidence="10">
    <location>
        <begin position="425"/>
        <end position="441"/>
    </location>
</feature>
<dbReference type="Proteomes" id="UP001445076">
    <property type="component" value="Unassembled WGS sequence"/>
</dbReference>
<feature type="compositionally biased region" description="Polar residues" evidence="10">
    <location>
        <begin position="406"/>
        <end position="424"/>
    </location>
</feature>
<name>A0AAW0XTW0_CHEQU</name>
<dbReference type="GO" id="GO:0003743">
    <property type="term" value="F:translation initiation factor activity"/>
    <property type="evidence" value="ECO:0007669"/>
    <property type="project" value="UniProtKB-KW"/>
</dbReference>
<dbReference type="Gene3D" id="1.20.120.420">
    <property type="entry name" value="translation initiation factor eif-2b, domain 1"/>
    <property type="match status" value="1"/>
</dbReference>
<evidence type="ECO:0000256" key="10">
    <source>
        <dbReference type="SAM" id="MobiDB-lite"/>
    </source>
</evidence>
<feature type="compositionally biased region" description="Polar residues" evidence="10">
    <location>
        <begin position="148"/>
        <end position="173"/>
    </location>
</feature>
<feature type="compositionally biased region" description="Basic and acidic residues" evidence="10">
    <location>
        <begin position="333"/>
        <end position="368"/>
    </location>
</feature>
<dbReference type="EMBL" id="JARKIK010000026">
    <property type="protein sequence ID" value="KAK8743080.1"/>
    <property type="molecule type" value="Genomic_DNA"/>
</dbReference>